<dbReference type="EMBL" id="JANKAS010000001">
    <property type="protein sequence ID" value="MCR1897382.1"/>
    <property type="molecule type" value="Genomic_DNA"/>
</dbReference>
<evidence type="ECO:0000313" key="5">
    <source>
        <dbReference type="Proteomes" id="UP001205748"/>
    </source>
</evidence>
<dbReference type="Proteomes" id="UP001205748">
    <property type="component" value="Unassembled WGS sequence"/>
</dbReference>
<dbReference type="GO" id="GO:0016787">
    <property type="term" value="F:hydrolase activity"/>
    <property type="evidence" value="ECO:0007669"/>
    <property type="project" value="InterPro"/>
</dbReference>
<keyword evidence="4" id="KW-0547">Nucleotide-binding</keyword>
<dbReference type="PROSITE" id="PS51192">
    <property type="entry name" value="HELICASE_ATP_BIND_1"/>
    <property type="match status" value="1"/>
</dbReference>
<keyword evidence="1" id="KW-0175">Coiled coil</keyword>
<gene>
    <name evidence="4" type="ORF">NSA47_00065</name>
</gene>
<organism evidence="4 5">
    <name type="scientific">Irregularibacter muris</name>
    <dbReference type="NCBI Taxonomy" id="1796619"/>
    <lineage>
        <taxon>Bacteria</taxon>
        <taxon>Bacillati</taxon>
        <taxon>Bacillota</taxon>
        <taxon>Clostridia</taxon>
        <taxon>Eubacteriales</taxon>
        <taxon>Eubacteriaceae</taxon>
        <taxon>Irregularibacter</taxon>
    </lineage>
</organism>
<dbReference type="Gene3D" id="3.90.1570.30">
    <property type="match status" value="1"/>
</dbReference>
<dbReference type="InterPro" id="IPR014001">
    <property type="entry name" value="Helicase_ATP-bd"/>
</dbReference>
<dbReference type="InterPro" id="IPR050742">
    <property type="entry name" value="Helicase_Restrict-Modif_Enz"/>
</dbReference>
<dbReference type="InterPro" id="IPR013670">
    <property type="entry name" value="EcoEI_R_C_dom"/>
</dbReference>
<dbReference type="GO" id="GO:0004386">
    <property type="term" value="F:helicase activity"/>
    <property type="evidence" value="ECO:0007669"/>
    <property type="project" value="UniProtKB-KW"/>
</dbReference>
<evidence type="ECO:0000313" key="4">
    <source>
        <dbReference type="EMBL" id="MCR1897382.1"/>
    </source>
</evidence>
<dbReference type="InterPro" id="IPR006935">
    <property type="entry name" value="Helicase/UvrB_N"/>
</dbReference>
<dbReference type="InterPro" id="IPR025285">
    <property type="entry name" value="DUF4145"/>
</dbReference>
<reference evidence="4" key="1">
    <citation type="submission" date="2022-07" db="EMBL/GenBank/DDBJ databases">
        <title>Enhanced cultured diversity of the mouse gut microbiota enables custom-made synthetic communities.</title>
        <authorList>
            <person name="Afrizal A."/>
        </authorList>
    </citation>
    <scope>NUCLEOTIDE SEQUENCE</scope>
    <source>
        <strain evidence="4">DSM 28593</strain>
    </source>
</reference>
<dbReference type="Gene3D" id="3.40.50.300">
    <property type="entry name" value="P-loop containing nucleotide triphosphate hydrolases"/>
    <property type="match status" value="2"/>
</dbReference>
<dbReference type="CDD" id="cd18799">
    <property type="entry name" value="SF2_C_EcoAI-like"/>
    <property type="match status" value="1"/>
</dbReference>
<evidence type="ECO:0000256" key="1">
    <source>
        <dbReference type="SAM" id="Coils"/>
    </source>
</evidence>
<dbReference type="AlphaFoldDB" id="A0AAE3HDJ8"/>
<dbReference type="Pfam" id="PF00271">
    <property type="entry name" value="Helicase_C"/>
    <property type="match status" value="1"/>
</dbReference>
<keyword evidence="4" id="KW-0347">Helicase</keyword>
<dbReference type="CDD" id="cd18032">
    <property type="entry name" value="DEXHc_RE_I_III_res"/>
    <property type="match status" value="1"/>
</dbReference>
<dbReference type="PROSITE" id="PS51194">
    <property type="entry name" value="HELICASE_CTER"/>
    <property type="match status" value="1"/>
</dbReference>
<dbReference type="GO" id="GO:0005829">
    <property type="term" value="C:cytosol"/>
    <property type="evidence" value="ECO:0007669"/>
    <property type="project" value="TreeGrafter"/>
</dbReference>
<feature type="domain" description="Helicase C-terminal" evidence="3">
    <location>
        <begin position="588"/>
        <end position="775"/>
    </location>
</feature>
<dbReference type="GO" id="GO:0006304">
    <property type="term" value="P:DNA modification"/>
    <property type="evidence" value="ECO:0007669"/>
    <property type="project" value="InterPro"/>
</dbReference>
<name>A0AAE3HDJ8_9FIRM</name>
<dbReference type="PANTHER" id="PTHR47396:SF1">
    <property type="entry name" value="ATP-DEPENDENT HELICASE IRC3-RELATED"/>
    <property type="match status" value="1"/>
</dbReference>
<feature type="coiled-coil region" evidence="1">
    <location>
        <begin position="150"/>
        <end position="187"/>
    </location>
</feature>
<keyword evidence="4" id="KW-0378">Hydrolase</keyword>
<evidence type="ECO:0000259" key="2">
    <source>
        <dbReference type="PROSITE" id="PS51192"/>
    </source>
</evidence>
<sequence>MYYNFDFLKKESKYNSFTYACIEAEKSLVVSYATTAILTRRSLELAIKWLYSFDEELTPPYDERLGALIHDYKFKSIIDSKLFPMLIYIQKLGNKAVHTSTPVSRDQAVLALKNLFEFISWIDYCYSDEYEERTFNEELLGDSGQERKTRQELQDLYEKLGQKDRKLEEIIKENQYLREENTKKRENNRQTREFKVDEITEFATRKMYIDLELELCGWRIGKDCLEEVEVTGMPNTSGIGYIDYVLYGDDGKPLALVEAKKTSVDPKIGQVQARRYADCLERQYGVRPVIFYTNGFEYYLWDYENYPERIVSGLYTKEELLWMIYKGQHKESLENPNIKDEITNRPYQKMAISAVCDSLNKGNRKTLLVMATGSGKTRTAISLVDVLINRGWVKNILFLADRTALVRQAKKNFKNLLPELSLCNLLDSKDNPESRMVFSTYPTMMNAIDDAEGQDGKKLFTRGHFDLIIIDESHRSIYKKYQAIFNYFDAILLGLTATPRSDIDKNTYEIFELENSVPTYAYELDEAIKGGYLVPYHTIETTMKFMEEGIHYDDLAEEEKEIFEETFEDGVREISGAELNSFLFNNNTIDLVLRELMEKGLKVEGGDKLGKTIIFAKNKKHADFIVKRFNILYPEYKGEFTKPVYTGISYVDSTMEDFETKEKLPQIAVSVDMLDTGIDIPEILNLVFFKKVRSKTKFWQMIGRGTRLCEDLFGVGLDKKEFRIFDYCGNFEFFRIEKNGKEAKVEKSLTEKIFNIKVGIIKELQPIDYQRKDYENYRKHLIKDVLGDVLRINESKFSSRMKLKYIHQFNQETAYENLTDQDTRELEEHIAPLIPFLEEDEMAKRFDFLMYTIQYAELKGLASSRPKNRVITTAEKLSKKGTIERVKRQEELILEVQTQEFWDNADLLDYERVREALRELVRFIEEESKQIYYTNFTDEILTSQEHPGEYNVNNMENYRKKVNVYLKKNQDDLVVYKLRNNKALGKDDIQHLEKILWKDLGTKEDYKREFGDESLLKLVSKIVGLDPKAANEIFSEFLSDEKLNIYQMEFVNLIVNYIIKNGSLDKRILNEHPFNKKGNVIALFDGKIDIAQKIIRTIDQLNNRLSI</sequence>
<feature type="domain" description="Helicase ATP-binding" evidence="2">
    <location>
        <begin position="357"/>
        <end position="517"/>
    </location>
</feature>
<dbReference type="GO" id="GO:0005524">
    <property type="term" value="F:ATP binding"/>
    <property type="evidence" value="ECO:0007669"/>
    <property type="project" value="InterPro"/>
</dbReference>
<keyword evidence="4" id="KW-0067">ATP-binding</keyword>
<dbReference type="Pfam" id="PF08463">
    <property type="entry name" value="EcoEI_R_C"/>
    <property type="match status" value="1"/>
</dbReference>
<dbReference type="InterPro" id="IPR027417">
    <property type="entry name" value="P-loop_NTPase"/>
</dbReference>
<proteinExistence type="predicted"/>
<accession>A0AAE3HDJ8</accession>
<protein>
    <submittedName>
        <fullName evidence="4">DEAD/DEAH box helicase family protein</fullName>
    </submittedName>
</protein>
<keyword evidence="5" id="KW-1185">Reference proteome</keyword>
<dbReference type="Pfam" id="PF04851">
    <property type="entry name" value="ResIII"/>
    <property type="match status" value="1"/>
</dbReference>
<dbReference type="Pfam" id="PF13643">
    <property type="entry name" value="DUF4145"/>
    <property type="match status" value="1"/>
</dbReference>
<dbReference type="RefSeq" id="WP_257528783.1">
    <property type="nucleotide sequence ID" value="NZ_JANKAS010000001.1"/>
</dbReference>
<dbReference type="PANTHER" id="PTHR47396">
    <property type="entry name" value="TYPE I RESTRICTION ENZYME ECOKI R PROTEIN"/>
    <property type="match status" value="1"/>
</dbReference>
<dbReference type="GO" id="GO:0003677">
    <property type="term" value="F:DNA binding"/>
    <property type="evidence" value="ECO:0007669"/>
    <property type="project" value="InterPro"/>
</dbReference>
<dbReference type="SMART" id="SM00487">
    <property type="entry name" value="DEXDc"/>
    <property type="match status" value="1"/>
</dbReference>
<dbReference type="SUPFAM" id="SSF52540">
    <property type="entry name" value="P-loop containing nucleoside triphosphate hydrolases"/>
    <property type="match status" value="2"/>
</dbReference>
<dbReference type="InterPro" id="IPR001650">
    <property type="entry name" value="Helicase_C-like"/>
</dbReference>
<evidence type="ECO:0000259" key="3">
    <source>
        <dbReference type="PROSITE" id="PS51194"/>
    </source>
</evidence>
<comment type="caution">
    <text evidence="4">The sequence shown here is derived from an EMBL/GenBank/DDBJ whole genome shotgun (WGS) entry which is preliminary data.</text>
</comment>